<feature type="domain" description="Peptidoglycan binding" evidence="2">
    <location>
        <begin position="105"/>
        <end position="187"/>
    </location>
</feature>
<evidence type="ECO:0000259" key="2">
    <source>
        <dbReference type="Pfam" id="PF09374"/>
    </source>
</evidence>
<dbReference type="EMBL" id="MZ927745">
    <property type="protein sequence ID" value="UAG58594.1"/>
    <property type="molecule type" value="Genomic_DNA"/>
</dbReference>
<dbReference type="Proteomes" id="UP000828735">
    <property type="component" value="Segment"/>
</dbReference>
<dbReference type="Gene3D" id="1.20.141.10">
    <property type="entry name" value="Chitosanase, subunit A, domain 1"/>
    <property type="match status" value="1"/>
</dbReference>
<organism evidence="3 4">
    <name type="scientific">Pseudomonas phage Kaya</name>
    <dbReference type="NCBI Taxonomy" id="2872675"/>
    <lineage>
        <taxon>Viruses</taxon>
        <taxon>Duplodnaviria</taxon>
        <taxon>Heunggongvirae</taxon>
        <taxon>Uroviricota</taxon>
        <taxon>Caudoviricetes</taxon>
        <taxon>Jondennisvirinae</taxon>
        <taxon>Septimatrevirus</taxon>
        <taxon>Septimatrevirus kaya</taxon>
    </lineage>
</organism>
<feature type="domain" description="TtsA-like Glycoside hydrolase family 108" evidence="1">
    <location>
        <begin position="14"/>
        <end position="101"/>
    </location>
</feature>
<dbReference type="InterPro" id="IPR008565">
    <property type="entry name" value="TtsA-like_GH18_dom"/>
</dbReference>
<keyword evidence="4" id="KW-1185">Reference proteome</keyword>
<gene>
    <name evidence="3" type="ORF">Kaya_057</name>
</gene>
<dbReference type="Pfam" id="PF09374">
    <property type="entry name" value="PG_binding_3"/>
    <property type="match status" value="1"/>
</dbReference>
<protein>
    <submittedName>
        <fullName evidence="3">Lysozyme-like protein</fullName>
    </submittedName>
</protein>
<dbReference type="InterPro" id="IPR018537">
    <property type="entry name" value="Peptidoglycan-bd_3"/>
</dbReference>
<evidence type="ECO:0000259" key="1">
    <source>
        <dbReference type="Pfam" id="PF05838"/>
    </source>
</evidence>
<name>A0AAE8X8C6_9CAUD</name>
<dbReference type="SUPFAM" id="SSF53955">
    <property type="entry name" value="Lysozyme-like"/>
    <property type="match status" value="1"/>
</dbReference>
<accession>A0AAE8X8C6</accession>
<reference evidence="3" key="1">
    <citation type="journal article" date="2021" name="Microbiol. Resour. Announc.">
        <title>Complete Genome Sequences of Bacteriophages Kaya, Guyu, Kopi, and TehO, Which Target Clinical Strains of Pseudomonas aeruginosa.</title>
        <authorList>
            <person name="Loh B."/>
            <person name="Wang X."/>
            <person name="Hua X."/>
            <person name="Luo J."/>
            <person name="Wen T."/>
            <person name="Zhang L."/>
            <person name="Ma L."/>
            <person name="Manohar P."/>
            <person name="Nachimuthu R."/>
            <person name="Grainge I."/>
            <person name="Yu Y."/>
            <person name="Leptihn S."/>
        </authorList>
    </citation>
    <scope>NUCLEOTIDE SEQUENCE</scope>
</reference>
<dbReference type="InterPro" id="IPR023346">
    <property type="entry name" value="Lysozyme-like_dom_sf"/>
</dbReference>
<proteinExistence type="predicted"/>
<evidence type="ECO:0000313" key="3">
    <source>
        <dbReference type="EMBL" id="UAG58594.1"/>
    </source>
</evidence>
<dbReference type="Pfam" id="PF05838">
    <property type="entry name" value="Glyco_hydro_108"/>
    <property type="match status" value="1"/>
</dbReference>
<evidence type="ECO:0000313" key="4">
    <source>
        <dbReference type="Proteomes" id="UP000828735"/>
    </source>
</evidence>
<sequence>MTTNLPPTVKAKIDETIKAEGGAKVTNDPTDRGGLTKYGVTQATWAAFREPSWPASVADATYEQAVEIYAKRYWLAPGFDRIANVSPPLAFEMFDWGVTSGPSRPVQALQRSLNALNTQAADYPDISADGVFGAMSLAALTAFRNRRAAEGLRYLLDMVQSLRRVFYIEISERDKTQERFQNGWQSRIK</sequence>
<dbReference type="CDD" id="cd13926">
    <property type="entry name" value="N-acetylmuramidase_GH108"/>
    <property type="match status" value="1"/>
</dbReference>